<evidence type="ECO:0000256" key="2">
    <source>
        <dbReference type="SAM" id="Phobius"/>
    </source>
</evidence>
<evidence type="ECO:0000256" key="1">
    <source>
        <dbReference type="SAM" id="MobiDB-lite"/>
    </source>
</evidence>
<gene>
    <name evidence="3" type="ORF">KFE25_002087</name>
</gene>
<feature type="region of interest" description="Disordered" evidence="1">
    <location>
        <begin position="61"/>
        <end position="86"/>
    </location>
</feature>
<keyword evidence="2" id="KW-1133">Transmembrane helix</keyword>
<keyword evidence="2" id="KW-0472">Membrane</keyword>
<evidence type="ECO:0000313" key="4">
    <source>
        <dbReference type="Proteomes" id="UP000751190"/>
    </source>
</evidence>
<comment type="caution">
    <text evidence="3">The sequence shown here is derived from an EMBL/GenBank/DDBJ whole genome shotgun (WGS) entry which is preliminary data.</text>
</comment>
<protein>
    <recommendedName>
        <fullName evidence="5">Transmembrane protein</fullName>
    </recommendedName>
</protein>
<reference evidence="3" key="1">
    <citation type="submission" date="2021-05" db="EMBL/GenBank/DDBJ databases">
        <title>The genome of the haptophyte Pavlova lutheri (Diacronema luteri, Pavlovales) - a model for lipid biosynthesis in eukaryotic algae.</title>
        <authorList>
            <person name="Hulatt C.J."/>
            <person name="Posewitz M.C."/>
        </authorList>
    </citation>
    <scope>NUCLEOTIDE SEQUENCE</scope>
    <source>
        <strain evidence="3">NIVA-4/92</strain>
    </source>
</reference>
<evidence type="ECO:0008006" key="5">
    <source>
        <dbReference type="Google" id="ProtNLM"/>
    </source>
</evidence>
<name>A0A8J5XCU5_DIALT</name>
<dbReference type="AlphaFoldDB" id="A0A8J5XCU5"/>
<dbReference type="Proteomes" id="UP000751190">
    <property type="component" value="Unassembled WGS sequence"/>
</dbReference>
<evidence type="ECO:0000313" key="3">
    <source>
        <dbReference type="EMBL" id="KAG8466331.1"/>
    </source>
</evidence>
<feature type="transmembrane region" description="Helical" evidence="2">
    <location>
        <begin position="103"/>
        <end position="126"/>
    </location>
</feature>
<keyword evidence="4" id="KW-1185">Reference proteome</keyword>
<accession>A0A8J5XCU5</accession>
<sequence>MVPMSDEAMCEAWERLMATSVPAEKRDAIRAGFYAEPSAQARYATLLEFSSYLRQDEQTRARAHAVRRGQRGANPANGNDAAEETRDSLERLIQRQTDTEPSLAWLLGRVVLIAIAVVSLVVFVTLRCASPSHAQLHGLDVFFEHDAHTPALSALKPKMKLRDEV</sequence>
<proteinExistence type="predicted"/>
<feature type="compositionally biased region" description="Basic residues" evidence="1">
    <location>
        <begin position="61"/>
        <end position="70"/>
    </location>
</feature>
<organism evidence="3 4">
    <name type="scientific">Diacronema lutheri</name>
    <name type="common">Unicellular marine alga</name>
    <name type="synonym">Monochrysis lutheri</name>
    <dbReference type="NCBI Taxonomy" id="2081491"/>
    <lineage>
        <taxon>Eukaryota</taxon>
        <taxon>Haptista</taxon>
        <taxon>Haptophyta</taxon>
        <taxon>Pavlovophyceae</taxon>
        <taxon>Pavlovales</taxon>
        <taxon>Pavlovaceae</taxon>
        <taxon>Diacronema</taxon>
    </lineage>
</organism>
<dbReference type="EMBL" id="JAGTXO010000008">
    <property type="protein sequence ID" value="KAG8466331.1"/>
    <property type="molecule type" value="Genomic_DNA"/>
</dbReference>
<keyword evidence="2" id="KW-0812">Transmembrane</keyword>